<feature type="transmembrane region" description="Helical" evidence="1">
    <location>
        <begin position="12"/>
        <end position="29"/>
    </location>
</feature>
<proteinExistence type="predicted"/>
<keyword evidence="1" id="KW-1133">Transmembrane helix</keyword>
<gene>
    <name evidence="2" type="ORF">Rleg4DRAFT_4381</name>
</gene>
<name>J0CGP1_RHILT</name>
<evidence type="ECO:0000313" key="3">
    <source>
        <dbReference type="Proteomes" id="UP000005732"/>
    </source>
</evidence>
<accession>J0CGP1</accession>
<protein>
    <submittedName>
        <fullName evidence="2">Uncharacterized protein</fullName>
    </submittedName>
</protein>
<reference evidence="2 3" key="1">
    <citation type="submission" date="2012-02" db="EMBL/GenBank/DDBJ databases">
        <title>Improved High-Quality Draft Sequence of Rhizobium leguminosarum bv. trifolii WSM2297.</title>
        <authorList>
            <consortium name="US DOE Joint Genome Institute"/>
            <person name="Lucas S."/>
            <person name="Han J."/>
            <person name="Lapidus A."/>
            <person name="Cheng J.-F."/>
            <person name="Goodwin L."/>
            <person name="Pitluck S."/>
            <person name="Peters L."/>
            <person name="Ovchinnikova G."/>
            <person name="Zhang X."/>
            <person name="Detter J.C."/>
            <person name="Han C."/>
            <person name="Tapia R."/>
            <person name="Land M."/>
            <person name="Hauser L."/>
            <person name="Kyrpides N."/>
            <person name="Ivanova N."/>
            <person name="Pagani I."/>
            <person name="Brau L."/>
            <person name="Yates R."/>
            <person name="O'Hara G."/>
            <person name="Rui T."/>
            <person name="Howieson J."/>
            <person name="Reeve W."/>
            <person name="Woyke T."/>
        </authorList>
    </citation>
    <scope>NUCLEOTIDE SEQUENCE [LARGE SCALE GENOMIC DNA]</scope>
    <source>
        <strain evidence="2 3">WSM2297</strain>
    </source>
</reference>
<dbReference type="OrthoDB" id="152141at82115"/>
<dbReference type="AlphaFoldDB" id="J0CGP1"/>
<keyword evidence="1" id="KW-0812">Transmembrane</keyword>
<evidence type="ECO:0000256" key="1">
    <source>
        <dbReference type="SAM" id="Phobius"/>
    </source>
</evidence>
<dbReference type="HOGENOM" id="CLU_2525232_0_0_5"/>
<keyword evidence="1" id="KW-0472">Membrane</keyword>
<dbReference type="EMBL" id="JH719395">
    <property type="protein sequence ID" value="EJC82662.1"/>
    <property type="molecule type" value="Genomic_DNA"/>
</dbReference>
<evidence type="ECO:0000313" key="2">
    <source>
        <dbReference type="EMBL" id="EJC82662.1"/>
    </source>
</evidence>
<dbReference type="RefSeq" id="WP_003584378.1">
    <property type="nucleotide sequence ID" value="NZ_JH719395.1"/>
</dbReference>
<sequence>MASNLWDTEHGAMFGANSFAAMNILYLLLDKGLISREDAAGVLTKTATQVREGSEDGAEPQVGEQVARKYEAMAAWCLGYSPGQ</sequence>
<organism evidence="2 3">
    <name type="scientific">Rhizobium leguminosarum bv. trifolii WSM2297</name>
    <dbReference type="NCBI Taxonomy" id="754762"/>
    <lineage>
        <taxon>Bacteria</taxon>
        <taxon>Pseudomonadati</taxon>
        <taxon>Pseudomonadota</taxon>
        <taxon>Alphaproteobacteria</taxon>
        <taxon>Hyphomicrobiales</taxon>
        <taxon>Rhizobiaceae</taxon>
        <taxon>Rhizobium/Agrobacterium group</taxon>
        <taxon>Rhizobium</taxon>
    </lineage>
</organism>
<dbReference type="Proteomes" id="UP000005732">
    <property type="component" value="Unassembled WGS sequence"/>
</dbReference>